<dbReference type="NCBIfam" id="TIGR00231">
    <property type="entry name" value="small_GTP"/>
    <property type="match status" value="1"/>
</dbReference>
<dbReference type="SMART" id="SM00173">
    <property type="entry name" value="RAS"/>
    <property type="match status" value="1"/>
</dbReference>
<dbReference type="AlphaFoldDB" id="A0ABD3PSW9"/>
<proteinExistence type="predicted"/>
<dbReference type="Pfam" id="PF00071">
    <property type="entry name" value="Ras"/>
    <property type="match status" value="1"/>
</dbReference>
<keyword evidence="2" id="KW-0342">GTP-binding</keyword>
<organism evidence="3 4">
    <name type="scientific">Cyclotella cryptica</name>
    <dbReference type="NCBI Taxonomy" id="29204"/>
    <lineage>
        <taxon>Eukaryota</taxon>
        <taxon>Sar</taxon>
        <taxon>Stramenopiles</taxon>
        <taxon>Ochrophyta</taxon>
        <taxon>Bacillariophyta</taxon>
        <taxon>Coscinodiscophyceae</taxon>
        <taxon>Thalassiosirophycidae</taxon>
        <taxon>Stephanodiscales</taxon>
        <taxon>Stephanodiscaceae</taxon>
        <taxon>Cyclotella</taxon>
    </lineage>
</organism>
<dbReference type="PROSITE" id="PS51421">
    <property type="entry name" value="RAS"/>
    <property type="match status" value="1"/>
</dbReference>
<dbReference type="PRINTS" id="PR00449">
    <property type="entry name" value="RASTRNSFRMNG"/>
</dbReference>
<gene>
    <name evidence="3" type="ORF">HJC23_002757</name>
</gene>
<dbReference type="InterPro" id="IPR001806">
    <property type="entry name" value="Small_GTPase"/>
</dbReference>
<evidence type="ECO:0000313" key="4">
    <source>
        <dbReference type="Proteomes" id="UP001516023"/>
    </source>
</evidence>
<keyword evidence="1" id="KW-0547">Nucleotide-binding</keyword>
<name>A0ABD3PSW9_9STRA</name>
<evidence type="ECO:0000256" key="1">
    <source>
        <dbReference type="ARBA" id="ARBA00022741"/>
    </source>
</evidence>
<dbReference type="PROSITE" id="PS51419">
    <property type="entry name" value="RAB"/>
    <property type="match status" value="1"/>
</dbReference>
<dbReference type="SUPFAM" id="SSF52540">
    <property type="entry name" value="P-loop containing nucleoside triphosphate hydrolases"/>
    <property type="match status" value="1"/>
</dbReference>
<dbReference type="InterPro" id="IPR027417">
    <property type="entry name" value="P-loop_NTPase"/>
</dbReference>
<dbReference type="InterPro" id="IPR005225">
    <property type="entry name" value="Small_GTP-bd"/>
</dbReference>
<evidence type="ECO:0000313" key="3">
    <source>
        <dbReference type="EMBL" id="KAL3790371.1"/>
    </source>
</evidence>
<dbReference type="SMART" id="SM00175">
    <property type="entry name" value="RAB"/>
    <property type="match status" value="1"/>
</dbReference>
<sequence length="212" mass="23984">MQQNSLSHEHVPKLFDASDLHITVPDNAISQITPQVILRSKCLVFGEILSSKEDFPAKYSMTTQVDLTVKTVAALQNIDVDLFVYDVPGQSIFNRDGLQTNHYKDASYILCVFDVSSRRSFEQCTEWINAVTAASPGNKDAEILLVANKVDLRQKNSQFVDSVEGKEYAESRGYKYFECSAKKHQGVESPFQYMANQTHEKYNQPPKVTHKI</sequence>
<dbReference type="EMBL" id="JABMIG020000129">
    <property type="protein sequence ID" value="KAL3790371.1"/>
    <property type="molecule type" value="Genomic_DNA"/>
</dbReference>
<dbReference type="SMART" id="SM00174">
    <property type="entry name" value="RHO"/>
    <property type="match status" value="1"/>
</dbReference>
<dbReference type="PANTHER" id="PTHR47977">
    <property type="entry name" value="RAS-RELATED PROTEIN RAB"/>
    <property type="match status" value="1"/>
</dbReference>
<protein>
    <submittedName>
        <fullName evidence="3">Uncharacterized protein</fullName>
    </submittedName>
</protein>
<dbReference type="GO" id="GO:0005525">
    <property type="term" value="F:GTP binding"/>
    <property type="evidence" value="ECO:0007669"/>
    <property type="project" value="UniProtKB-KW"/>
</dbReference>
<dbReference type="Gene3D" id="3.40.50.300">
    <property type="entry name" value="P-loop containing nucleotide triphosphate hydrolases"/>
    <property type="match status" value="1"/>
</dbReference>
<dbReference type="InterPro" id="IPR050227">
    <property type="entry name" value="Rab"/>
</dbReference>
<comment type="caution">
    <text evidence="3">The sequence shown here is derived from an EMBL/GenBank/DDBJ whole genome shotgun (WGS) entry which is preliminary data.</text>
</comment>
<keyword evidence="4" id="KW-1185">Reference proteome</keyword>
<evidence type="ECO:0000256" key="2">
    <source>
        <dbReference type="ARBA" id="ARBA00023134"/>
    </source>
</evidence>
<reference evidence="3 4" key="1">
    <citation type="journal article" date="2020" name="G3 (Bethesda)">
        <title>Improved Reference Genome for Cyclotella cryptica CCMP332, a Model for Cell Wall Morphogenesis, Salinity Adaptation, and Lipid Production in Diatoms (Bacillariophyta).</title>
        <authorList>
            <person name="Roberts W.R."/>
            <person name="Downey K.M."/>
            <person name="Ruck E.C."/>
            <person name="Traller J.C."/>
            <person name="Alverson A.J."/>
        </authorList>
    </citation>
    <scope>NUCLEOTIDE SEQUENCE [LARGE SCALE GENOMIC DNA]</scope>
    <source>
        <strain evidence="3 4">CCMP332</strain>
    </source>
</reference>
<dbReference type="Proteomes" id="UP001516023">
    <property type="component" value="Unassembled WGS sequence"/>
</dbReference>
<accession>A0ABD3PSW9</accession>